<dbReference type="Proteomes" id="UP000006050">
    <property type="component" value="Chromosome"/>
</dbReference>
<dbReference type="PROSITE" id="PS51257">
    <property type="entry name" value="PROKAR_LIPOPROTEIN"/>
    <property type="match status" value="1"/>
</dbReference>
<dbReference type="Pfam" id="PF11845">
    <property type="entry name" value="Tll0287-like"/>
    <property type="match status" value="1"/>
</dbReference>
<keyword evidence="3" id="KW-1185">Reference proteome</keyword>
<dbReference type="eggNOG" id="COG3258">
    <property type="taxonomic scope" value="Bacteria"/>
</dbReference>
<proteinExistence type="predicted"/>
<dbReference type="PATRIC" id="fig|866536.3.peg.1488"/>
<organism evidence="2 3">
    <name type="scientific">Belliella baltica (strain DSM 15883 / CIP 108006 / LMG 21964 / BA134)</name>
    <dbReference type="NCBI Taxonomy" id="866536"/>
    <lineage>
        <taxon>Bacteria</taxon>
        <taxon>Pseudomonadati</taxon>
        <taxon>Bacteroidota</taxon>
        <taxon>Cytophagia</taxon>
        <taxon>Cytophagales</taxon>
        <taxon>Cyclobacteriaceae</taxon>
        <taxon>Belliella</taxon>
    </lineage>
</organism>
<evidence type="ECO:0000313" key="3">
    <source>
        <dbReference type="Proteomes" id="UP000006050"/>
    </source>
</evidence>
<dbReference type="STRING" id="866536.Belba_1439"/>
<feature type="domain" description="Tll0287-like" evidence="1">
    <location>
        <begin position="66"/>
        <end position="210"/>
    </location>
</feature>
<protein>
    <recommendedName>
        <fullName evidence="1">Tll0287-like domain-containing protein</fullName>
    </recommendedName>
</protein>
<dbReference type="KEGG" id="bbd:Belba_1439"/>
<dbReference type="InterPro" id="IPR021796">
    <property type="entry name" value="Tll0287-like_dom"/>
</dbReference>
<gene>
    <name evidence="2" type="ordered locus">Belba_1439</name>
</gene>
<reference evidence="3" key="1">
    <citation type="submission" date="2012-06" db="EMBL/GenBank/DDBJ databases">
        <title>The complete genome of Belliella baltica DSM 15883.</title>
        <authorList>
            <person name="Lucas S."/>
            <person name="Copeland A."/>
            <person name="Lapidus A."/>
            <person name="Goodwin L."/>
            <person name="Pitluck S."/>
            <person name="Peters L."/>
            <person name="Mikhailova N."/>
            <person name="Davenport K."/>
            <person name="Kyrpides N."/>
            <person name="Mavromatis K."/>
            <person name="Pagani I."/>
            <person name="Ivanova N."/>
            <person name="Ovchinnikova G."/>
            <person name="Zeytun A."/>
            <person name="Detter J.C."/>
            <person name="Han C."/>
            <person name="Land M."/>
            <person name="Hauser L."/>
            <person name="Markowitz V."/>
            <person name="Cheng J.-F."/>
            <person name="Hugenholtz P."/>
            <person name="Woyke T."/>
            <person name="Wu D."/>
            <person name="Tindall B."/>
            <person name="Pomrenke H."/>
            <person name="Brambilla E."/>
            <person name="Klenk H.-P."/>
            <person name="Eisen J.A."/>
        </authorList>
    </citation>
    <scope>NUCLEOTIDE SEQUENCE [LARGE SCALE GENOMIC DNA]</scope>
    <source>
        <strain evidence="3">DSM 15883 / CIP 108006 / LMG 21964 / BA134</strain>
    </source>
</reference>
<dbReference type="RefSeq" id="WP_014772051.1">
    <property type="nucleotide sequence ID" value="NC_018010.1"/>
</dbReference>
<accession>I3Z489</accession>
<dbReference type="EMBL" id="CP003281">
    <property type="protein sequence ID" value="AFL84057.1"/>
    <property type="molecule type" value="Genomic_DNA"/>
</dbReference>
<dbReference type="AlphaFoldDB" id="I3Z489"/>
<name>I3Z489_BELBD</name>
<evidence type="ECO:0000313" key="2">
    <source>
        <dbReference type="EMBL" id="AFL84057.1"/>
    </source>
</evidence>
<sequence length="218" mass="24684">MMKKIIYISIILPFVFSCNSNEKISKDIFEEVNKSMEVKKLSEVEILDEAMAWGEEISSEAQNQLISALQKAIEEKGISEAVEYCNIEAIPMVQELSTKHKVTIKRASFAYRNPTDKPSEDEAAILDAYAYNAENDIKNEPNIQKLENGEILLYTKAIQIPNSFCLNCHGKEGIDISEETLGKIDRLYPDDKAKGHKIGDLRGMWSIKIPKSEVIKRL</sequence>
<evidence type="ECO:0000259" key="1">
    <source>
        <dbReference type="Pfam" id="PF11845"/>
    </source>
</evidence>
<dbReference type="HOGENOM" id="CLU_109783_0_0_10"/>